<gene>
    <name evidence="1" type="ORF">BN12_4000003</name>
</gene>
<dbReference type="Gene3D" id="3.40.50.300">
    <property type="entry name" value="P-loop containing nucleotide triphosphate hydrolases"/>
    <property type="match status" value="1"/>
</dbReference>
<dbReference type="InterPro" id="IPR051135">
    <property type="entry name" value="Gal/GlcNAc/GalNAc_ST"/>
</dbReference>
<dbReference type="PANTHER" id="PTHR10704:SF44">
    <property type="entry name" value="LD35051P-RELATED"/>
    <property type="match status" value="1"/>
</dbReference>
<evidence type="ECO:0008006" key="3">
    <source>
        <dbReference type="Google" id="ProtNLM"/>
    </source>
</evidence>
<dbReference type="PANTHER" id="PTHR10704">
    <property type="entry name" value="CARBOHYDRATE SULFOTRANSFERASE"/>
    <property type="match status" value="1"/>
</dbReference>
<accession>A0A077LZT8</accession>
<proteinExistence type="predicted"/>
<dbReference type="GO" id="GO:0001517">
    <property type="term" value="F:N-acetylglucosamine 6-O-sulfotransferase activity"/>
    <property type="evidence" value="ECO:0007669"/>
    <property type="project" value="TreeGrafter"/>
</dbReference>
<organism evidence="1 2">
    <name type="scientific">Nostocoides japonicum T1-X7</name>
    <dbReference type="NCBI Taxonomy" id="1194083"/>
    <lineage>
        <taxon>Bacteria</taxon>
        <taxon>Bacillati</taxon>
        <taxon>Actinomycetota</taxon>
        <taxon>Actinomycetes</taxon>
        <taxon>Micrococcales</taxon>
        <taxon>Intrasporangiaceae</taxon>
        <taxon>Nostocoides</taxon>
    </lineage>
</organism>
<evidence type="ECO:0000313" key="2">
    <source>
        <dbReference type="Proteomes" id="UP000035721"/>
    </source>
</evidence>
<dbReference type="Proteomes" id="UP000035721">
    <property type="component" value="Unassembled WGS sequence"/>
</dbReference>
<protein>
    <recommendedName>
        <fullName evidence="3">Sulfotransferase</fullName>
    </recommendedName>
</protein>
<dbReference type="RefSeq" id="WP_162233126.1">
    <property type="nucleotide sequence ID" value="NZ_HF570958.1"/>
</dbReference>
<dbReference type="GO" id="GO:0006044">
    <property type="term" value="P:N-acetylglucosamine metabolic process"/>
    <property type="evidence" value="ECO:0007669"/>
    <property type="project" value="TreeGrafter"/>
</dbReference>
<dbReference type="Pfam" id="PF13469">
    <property type="entry name" value="Sulfotransfer_3"/>
    <property type="match status" value="1"/>
</dbReference>
<name>A0A077LZT8_9MICO</name>
<evidence type="ECO:0000313" key="1">
    <source>
        <dbReference type="EMBL" id="CCH79111.1"/>
    </source>
</evidence>
<sequence>MTGTGRSGTTLVQETLTRHPQSGFLSGIDDKLSRLNLKGRYNGRMYRWTPPRDPGMRAWSEARTLIEPGRFRVAPSEGYGLMDRQIFAGFSTPCRDLVAEDMTPFLRERVREFFASREQAQGCSVFVQHLTGWPRTGFIQSAIPDVKVVNVVRDGRAVANSWLQMGWWDGWRGPDNWIFGPLPEDLRSEWEDSGRSFQVLSALGWKMLMRAYESARARTPEGQWLDVRYEDLLDSPREVIGTMLDFLGLEWNEAFEDGYRRHEIIPGRKESFRDELTPAQLIAIEKVLGDPLARWGYQL</sequence>
<dbReference type="GO" id="GO:0006790">
    <property type="term" value="P:sulfur compound metabolic process"/>
    <property type="evidence" value="ECO:0007669"/>
    <property type="project" value="TreeGrafter"/>
</dbReference>
<dbReference type="SUPFAM" id="SSF52540">
    <property type="entry name" value="P-loop containing nucleoside triphosphate hydrolases"/>
    <property type="match status" value="1"/>
</dbReference>
<reference evidence="1 2" key="1">
    <citation type="journal article" date="2013" name="ISME J.">
        <title>A metabolic model for members of the genus Tetrasphaera involved in enhanced biological phosphorus removal.</title>
        <authorList>
            <person name="Kristiansen R."/>
            <person name="Nguyen H.T.T."/>
            <person name="Saunders A.M."/>
            <person name="Nielsen J.L."/>
            <person name="Wimmer R."/>
            <person name="Le V.Q."/>
            <person name="McIlroy S.J."/>
            <person name="Petrovski S."/>
            <person name="Seviour R.J."/>
            <person name="Calteau A."/>
            <person name="Nielsen K.L."/>
            <person name="Nielsen P.H."/>
        </authorList>
    </citation>
    <scope>NUCLEOTIDE SEQUENCE [LARGE SCALE GENOMIC DNA]</scope>
    <source>
        <strain evidence="1 2">T1-X7</strain>
    </source>
</reference>
<dbReference type="InterPro" id="IPR027417">
    <property type="entry name" value="P-loop_NTPase"/>
</dbReference>
<dbReference type="AlphaFoldDB" id="A0A077LZT8"/>
<dbReference type="EMBL" id="CAJB01000336">
    <property type="protein sequence ID" value="CCH79111.1"/>
    <property type="molecule type" value="Genomic_DNA"/>
</dbReference>
<keyword evidence="2" id="KW-1185">Reference proteome</keyword>
<comment type="caution">
    <text evidence="1">The sequence shown here is derived from an EMBL/GenBank/DDBJ whole genome shotgun (WGS) entry which is preliminary data.</text>
</comment>
<dbReference type="STRING" id="1194083.BN12_4000003"/>